<protein>
    <submittedName>
        <fullName evidence="2">Phage baseplate assembly protein V</fullName>
    </submittedName>
</protein>
<dbReference type="Gene3D" id="2.30.110.50">
    <property type="match status" value="1"/>
</dbReference>
<dbReference type="Proteomes" id="UP001216139">
    <property type="component" value="Chromosome"/>
</dbReference>
<dbReference type="SUPFAM" id="SSF69255">
    <property type="entry name" value="gp5 N-terminal domain-like"/>
    <property type="match status" value="1"/>
</dbReference>
<gene>
    <name evidence="2" type="ORF">PQO05_17125</name>
</gene>
<dbReference type="InterPro" id="IPR037026">
    <property type="entry name" value="Vgr_OB-fold_dom_sf"/>
</dbReference>
<evidence type="ECO:0000259" key="1">
    <source>
        <dbReference type="Pfam" id="PF04717"/>
    </source>
</evidence>
<reference evidence="2 3" key="1">
    <citation type="submission" date="2023-02" db="EMBL/GenBank/DDBJ databases">
        <title>Genome sequence of Mucilaginibacter jinjuensis strain KACC 16571.</title>
        <authorList>
            <person name="Kim S."/>
            <person name="Heo J."/>
            <person name="Kwon S.-W."/>
        </authorList>
    </citation>
    <scope>NUCLEOTIDE SEQUENCE [LARGE SCALE GENOMIC DNA]</scope>
    <source>
        <strain evidence="2 3">KACC 16571</strain>
    </source>
</reference>
<sequence>METKIKVDISIEGTQITHFSSFTLEQRFNEHHTFQLRFNHDQVENTNKITLEKSKEFMGKNLTVQFGRGEEYEHQFIGKITRVEISQSHGFQGDIVVSGFSPSILIDRGPDLGSYLAKDLKTIVQQATADAPQNDISLNINPAYTSPIDYIIQYRESDFDFINRLSAEYHEWFYYDGVKLNFGKPSKLDEAPLIYGRDLHSLQYGMQIAPLNYKKFSYHSQQDELLSSQPSDNSSGSPDLAHAVAASNQVYSKQFNEPLDVRVNSQQEIDTFVNDEHKALISELLTIMGNGDNPQVKLGCIVSISTSMRADTGFQVQDFGKFLVTAVYHQLDGVGHYQNTFEGVSADSEKLPVRDADKPFADMQLATVLDNDDPQKQGRIKVQFKWQCTTNDPTEWLRVMSPNAGHGDTGKNRGFLVVPEKGDQVIVGFEEGNIAKPVVMGSVYHSNNVDSGGFTNSNIKGMMSRKGSNLTFNDAEHALMLATSLSNMIHVNEPNGTIEATAASMISNKTGKNAIVMQSGPGTIGIAAEHEVALTSDGNGINITQKDGSILISAHQKITIQCGGSSIVLDSGSITIKSGKVDIN</sequence>
<evidence type="ECO:0000313" key="2">
    <source>
        <dbReference type="EMBL" id="WCT10461.1"/>
    </source>
</evidence>
<organism evidence="2 3">
    <name type="scientific">Mucilaginibacter jinjuensis</name>
    <dbReference type="NCBI Taxonomy" id="1176721"/>
    <lineage>
        <taxon>Bacteria</taxon>
        <taxon>Pseudomonadati</taxon>
        <taxon>Bacteroidota</taxon>
        <taxon>Sphingobacteriia</taxon>
        <taxon>Sphingobacteriales</taxon>
        <taxon>Sphingobacteriaceae</taxon>
        <taxon>Mucilaginibacter</taxon>
    </lineage>
</organism>
<dbReference type="Gene3D" id="2.40.50.230">
    <property type="entry name" value="Gp5 N-terminal domain"/>
    <property type="match status" value="1"/>
</dbReference>
<feature type="domain" description="Gp5/Type VI secretion system Vgr protein OB-fold" evidence="1">
    <location>
        <begin position="365"/>
        <end position="444"/>
    </location>
</feature>
<dbReference type="InterPro" id="IPR006531">
    <property type="entry name" value="Gp5/Vgr_OB"/>
</dbReference>
<name>A0ABY7T408_9SPHI</name>
<accession>A0ABY7T408</accession>
<dbReference type="RefSeq" id="WP_273628649.1">
    <property type="nucleotide sequence ID" value="NZ_CP117167.1"/>
</dbReference>
<dbReference type="Gene3D" id="3.55.50.10">
    <property type="entry name" value="Baseplate protein-like domains"/>
    <property type="match status" value="1"/>
</dbReference>
<dbReference type="SUPFAM" id="SSF69279">
    <property type="entry name" value="Phage tail proteins"/>
    <property type="match status" value="1"/>
</dbReference>
<dbReference type="Pfam" id="PF05954">
    <property type="entry name" value="Phage_GPD"/>
    <property type="match status" value="1"/>
</dbReference>
<proteinExistence type="predicted"/>
<dbReference type="EMBL" id="CP117167">
    <property type="protein sequence ID" value="WCT10461.1"/>
    <property type="molecule type" value="Genomic_DNA"/>
</dbReference>
<evidence type="ECO:0000313" key="3">
    <source>
        <dbReference type="Proteomes" id="UP001216139"/>
    </source>
</evidence>
<keyword evidence="3" id="KW-1185">Reference proteome</keyword>
<dbReference type="Pfam" id="PF04717">
    <property type="entry name" value="Phage_base_V"/>
    <property type="match status" value="1"/>
</dbReference>